<evidence type="ECO:0000313" key="7">
    <source>
        <dbReference type="Proteomes" id="UP001268089"/>
    </source>
</evidence>
<dbReference type="EMBL" id="JAVDXO010000004">
    <property type="protein sequence ID" value="MDR7306707.1"/>
    <property type="molecule type" value="Genomic_DNA"/>
</dbReference>
<dbReference type="InterPro" id="IPR033462">
    <property type="entry name" value="Cache_3-Cache_2"/>
</dbReference>
<comment type="similarity">
    <text evidence="1">Belongs to the methyl-accepting chemotaxis (MCP) protein family.</text>
</comment>
<keyword evidence="3" id="KW-1133">Transmembrane helix</keyword>
<dbReference type="Pfam" id="PF17201">
    <property type="entry name" value="Cache_3-Cache_2"/>
    <property type="match status" value="1"/>
</dbReference>
<gene>
    <name evidence="6" type="ORF">J2X15_001993</name>
</gene>
<organism evidence="6 7">
    <name type="scientific">Rhodoferax saidenbachensis</name>
    <dbReference type="NCBI Taxonomy" id="1484693"/>
    <lineage>
        <taxon>Bacteria</taxon>
        <taxon>Pseudomonadati</taxon>
        <taxon>Pseudomonadota</taxon>
        <taxon>Betaproteobacteria</taxon>
        <taxon>Burkholderiales</taxon>
        <taxon>Comamonadaceae</taxon>
        <taxon>Rhodoferax</taxon>
    </lineage>
</organism>
<comment type="caution">
    <text evidence="6">The sequence shown here is derived from an EMBL/GenBank/DDBJ whole genome shotgun (WGS) entry which is preliminary data.</text>
</comment>
<dbReference type="PANTHER" id="PTHR43531:SF16">
    <property type="entry name" value="METHYL-ACCEPTING CHEMOTAXIS PROTEIN II"/>
    <property type="match status" value="1"/>
</dbReference>
<feature type="transmembrane region" description="Helical" evidence="3">
    <location>
        <begin position="318"/>
        <end position="338"/>
    </location>
</feature>
<dbReference type="Proteomes" id="UP001268089">
    <property type="component" value="Unassembled WGS sequence"/>
</dbReference>
<dbReference type="Pfam" id="PF00015">
    <property type="entry name" value="MCPsignal"/>
    <property type="match status" value="1"/>
</dbReference>
<dbReference type="InterPro" id="IPR051310">
    <property type="entry name" value="MCP_chemotaxis"/>
</dbReference>
<keyword evidence="3" id="KW-0812">Transmembrane</keyword>
<dbReference type="PROSITE" id="PS50111">
    <property type="entry name" value="CHEMOTAXIS_TRANSDUC_2"/>
    <property type="match status" value="1"/>
</dbReference>
<name>A0ABU1ZMD2_9BURK</name>
<dbReference type="SUPFAM" id="SSF103190">
    <property type="entry name" value="Sensory domain-like"/>
    <property type="match status" value="1"/>
</dbReference>
<dbReference type="PANTHER" id="PTHR43531">
    <property type="entry name" value="PROTEIN ICFG"/>
    <property type="match status" value="1"/>
</dbReference>
<dbReference type="SMART" id="SM00283">
    <property type="entry name" value="MA"/>
    <property type="match status" value="1"/>
</dbReference>
<dbReference type="RefSeq" id="WP_310342142.1">
    <property type="nucleotide sequence ID" value="NZ_JAVDXO010000004.1"/>
</dbReference>
<dbReference type="InterPro" id="IPR003660">
    <property type="entry name" value="HAMP_dom"/>
</dbReference>
<dbReference type="InterPro" id="IPR004089">
    <property type="entry name" value="MCPsignal_dom"/>
</dbReference>
<sequence>MRPRLPLPPSVARRLAMLALLGLALVLLAVGAAMGVLEQRSTRALVVSAVAEQVQSMVAVADTADQINRGMVLRAYASFRRNFDHQPQVDESTGEMQSGGSVVNDDFLAVDRFTKETAGVAMVFARKGDAMVCISSSTRTESGERSLDIPFDAHHPAYATIMAGQPYTGYARLFGKSYLTRYEPLKAADGHVIGAFGIGNDVSLQEWVLEQQVAKVKIFDTGGMYYLDANGAPSDFRFLVHPTAKGKKVLATAPAAASFLEALAQAPDGHVHEAYPLLDETTGARWAVMRKTQSGSGWLVAEVSEAESMRSYWRNMTIIGSLLVATALLLGTGLFYLVRRTVSAPLGELTKAVTLVAQGDLTQSFASRRRDEIGTLVSGVEHLRKSYQLALDKVRTTSEGIRIASMEIATGNQDLSNRTEHTAGNLQSTASSMAQLMHTVQRSEDAARQANQLAASAVQVAQRGGAAVSDVVATMGEITQSSHKIADITGVIDGIAFQTNILALNAAVEAARAGEQGRGFAVVAAEVRNLAHRSAEAAKAIKLLIDASVERVASGSLQVQQAGDTMQEIVGSVQRVNHIISEIAATAAAQSSDISRVNAAVVELDQLTQQNAALVEQSTAASESLHDQANTLAQAVVAFKLQTTPALPL</sequence>
<dbReference type="SUPFAM" id="SSF58104">
    <property type="entry name" value="Methyl-accepting chemotaxis protein (MCP) signaling domain"/>
    <property type="match status" value="1"/>
</dbReference>
<keyword evidence="3" id="KW-0472">Membrane</keyword>
<dbReference type="InterPro" id="IPR029151">
    <property type="entry name" value="Sensor-like_sf"/>
</dbReference>
<evidence type="ECO:0000313" key="6">
    <source>
        <dbReference type="EMBL" id="MDR7306707.1"/>
    </source>
</evidence>
<proteinExistence type="inferred from homology"/>
<evidence type="ECO:0000259" key="4">
    <source>
        <dbReference type="PROSITE" id="PS50111"/>
    </source>
</evidence>
<reference evidence="6 7" key="1">
    <citation type="submission" date="2023-07" db="EMBL/GenBank/DDBJ databases">
        <title>Sorghum-associated microbial communities from plants grown in Nebraska, USA.</title>
        <authorList>
            <person name="Schachtman D."/>
        </authorList>
    </citation>
    <scope>NUCLEOTIDE SEQUENCE [LARGE SCALE GENOMIC DNA]</scope>
    <source>
        <strain evidence="6 7">BE308</strain>
    </source>
</reference>
<protein>
    <submittedName>
        <fullName evidence="6">Methyl-accepting chemotaxis protein-2 (Aspartate sensor receptor)</fullName>
    </submittedName>
</protein>
<feature type="domain" description="Methyl-accepting transducer" evidence="4">
    <location>
        <begin position="397"/>
        <end position="626"/>
    </location>
</feature>
<dbReference type="PRINTS" id="PR00260">
    <property type="entry name" value="CHEMTRNSDUCR"/>
</dbReference>
<keyword evidence="7" id="KW-1185">Reference proteome</keyword>
<accession>A0ABU1ZMD2</accession>
<keyword evidence="2" id="KW-0807">Transducer</keyword>
<evidence type="ECO:0000256" key="1">
    <source>
        <dbReference type="ARBA" id="ARBA00029447"/>
    </source>
</evidence>
<evidence type="ECO:0000256" key="3">
    <source>
        <dbReference type="SAM" id="Phobius"/>
    </source>
</evidence>
<dbReference type="InterPro" id="IPR004090">
    <property type="entry name" value="Chemotax_Me-accpt_rcpt"/>
</dbReference>
<keyword evidence="6" id="KW-0675">Receptor</keyword>
<dbReference type="CDD" id="cd11386">
    <property type="entry name" value="MCP_signal"/>
    <property type="match status" value="1"/>
</dbReference>
<evidence type="ECO:0000256" key="2">
    <source>
        <dbReference type="PROSITE-ProRule" id="PRU00284"/>
    </source>
</evidence>
<dbReference type="Gene3D" id="1.10.287.950">
    <property type="entry name" value="Methyl-accepting chemotaxis protein"/>
    <property type="match status" value="1"/>
</dbReference>
<dbReference type="SMART" id="SM00304">
    <property type="entry name" value="HAMP"/>
    <property type="match status" value="1"/>
</dbReference>
<dbReference type="CDD" id="cd06225">
    <property type="entry name" value="HAMP"/>
    <property type="match status" value="1"/>
</dbReference>
<dbReference type="Pfam" id="PF00672">
    <property type="entry name" value="HAMP"/>
    <property type="match status" value="1"/>
</dbReference>
<dbReference type="PROSITE" id="PS50885">
    <property type="entry name" value="HAMP"/>
    <property type="match status" value="1"/>
</dbReference>
<evidence type="ECO:0000259" key="5">
    <source>
        <dbReference type="PROSITE" id="PS50885"/>
    </source>
</evidence>
<feature type="domain" description="HAMP" evidence="5">
    <location>
        <begin position="340"/>
        <end position="392"/>
    </location>
</feature>